<keyword evidence="6" id="KW-1185">Reference proteome</keyword>
<dbReference type="KEGG" id="mis:MICPUN_53124"/>
<dbReference type="InterPro" id="IPR015943">
    <property type="entry name" value="WD40/YVTN_repeat-like_dom_sf"/>
</dbReference>
<accession>C1FGB9</accession>
<dbReference type="PROSITE" id="PS00678">
    <property type="entry name" value="WD_REPEATS_1"/>
    <property type="match status" value="3"/>
</dbReference>
<reference evidence="5 6" key="1">
    <citation type="journal article" date="2009" name="Science">
        <title>Green evolution and dynamic adaptations revealed by genomes of the marine picoeukaryotes Micromonas.</title>
        <authorList>
            <person name="Worden A.Z."/>
            <person name="Lee J.H."/>
            <person name="Mock T."/>
            <person name="Rouze P."/>
            <person name="Simmons M.P."/>
            <person name="Aerts A.L."/>
            <person name="Allen A.E."/>
            <person name="Cuvelier M.L."/>
            <person name="Derelle E."/>
            <person name="Everett M.V."/>
            <person name="Foulon E."/>
            <person name="Grimwood J."/>
            <person name="Gundlach H."/>
            <person name="Henrissat B."/>
            <person name="Napoli C."/>
            <person name="McDonald S.M."/>
            <person name="Parker M.S."/>
            <person name="Rombauts S."/>
            <person name="Salamov A."/>
            <person name="Von Dassow P."/>
            <person name="Badger J.H."/>
            <person name="Coutinho P.M."/>
            <person name="Demir E."/>
            <person name="Dubchak I."/>
            <person name="Gentemann C."/>
            <person name="Eikrem W."/>
            <person name="Gready J.E."/>
            <person name="John U."/>
            <person name="Lanier W."/>
            <person name="Lindquist E.A."/>
            <person name="Lucas S."/>
            <person name="Mayer K.F."/>
            <person name="Moreau H."/>
            <person name="Not F."/>
            <person name="Otillar R."/>
            <person name="Panaud O."/>
            <person name="Pangilinan J."/>
            <person name="Paulsen I."/>
            <person name="Piegu B."/>
            <person name="Poliakov A."/>
            <person name="Robbens S."/>
            <person name="Schmutz J."/>
            <person name="Toulza E."/>
            <person name="Wyss T."/>
            <person name="Zelensky A."/>
            <person name="Zhou K."/>
            <person name="Armbrust E.V."/>
            <person name="Bhattacharya D."/>
            <person name="Goodenough U.W."/>
            <person name="Van de Peer Y."/>
            <person name="Grigoriev I.V."/>
        </authorList>
    </citation>
    <scope>NUCLEOTIDE SEQUENCE [LARGE SCALE GENOMIC DNA]</scope>
    <source>
        <strain evidence="6">RCC299 / NOUM17</strain>
    </source>
</reference>
<dbReference type="InterPro" id="IPR036322">
    <property type="entry name" value="WD40_repeat_dom_sf"/>
</dbReference>
<dbReference type="InterPro" id="IPR019775">
    <property type="entry name" value="WD40_repeat_CS"/>
</dbReference>
<organism evidence="5 6">
    <name type="scientific">Micromonas commoda (strain RCC299 / NOUM17 / CCMP2709)</name>
    <name type="common">Picoplanktonic green alga</name>
    <dbReference type="NCBI Taxonomy" id="296587"/>
    <lineage>
        <taxon>Eukaryota</taxon>
        <taxon>Viridiplantae</taxon>
        <taxon>Chlorophyta</taxon>
        <taxon>Mamiellophyceae</taxon>
        <taxon>Mamiellales</taxon>
        <taxon>Mamiellaceae</taxon>
        <taxon>Micromonas</taxon>
    </lineage>
</organism>
<dbReference type="STRING" id="296587.C1FGB9"/>
<dbReference type="Proteomes" id="UP000002009">
    <property type="component" value="Chromosome 8"/>
</dbReference>
<evidence type="ECO:0000256" key="4">
    <source>
        <dbReference type="SAM" id="MobiDB-lite"/>
    </source>
</evidence>
<dbReference type="SUPFAM" id="SSF50978">
    <property type="entry name" value="WD40 repeat-like"/>
    <property type="match status" value="1"/>
</dbReference>
<feature type="repeat" description="WD" evidence="3">
    <location>
        <begin position="153"/>
        <end position="187"/>
    </location>
</feature>
<dbReference type="RefSeq" id="XP_002508262.1">
    <property type="nucleotide sequence ID" value="XM_002508216.1"/>
</dbReference>
<dbReference type="Pfam" id="PF00400">
    <property type="entry name" value="WD40"/>
    <property type="match status" value="7"/>
</dbReference>
<feature type="repeat" description="WD" evidence="3">
    <location>
        <begin position="66"/>
        <end position="97"/>
    </location>
</feature>
<dbReference type="GeneID" id="8245607"/>
<dbReference type="AlphaFoldDB" id="C1FGB9"/>
<dbReference type="PROSITE" id="PS50294">
    <property type="entry name" value="WD_REPEATS_REGION"/>
    <property type="match status" value="7"/>
</dbReference>
<evidence type="ECO:0000256" key="1">
    <source>
        <dbReference type="ARBA" id="ARBA00022574"/>
    </source>
</evidence>
<feature type="region of interest" description="Disordered" evidence="4">
    <location>
        <begin position="361"/>
        <end position="389"/>
    </location>
</feature>
<dbReference type="InterPro" id="IPR001680">
    <property type="entry name" value="WD40_rpt"/>
</dbReference>
<dbReference type="PROSITE" id="PS50082">
    <property type="entry name" value="WD_REPEATS_2"/>
    <property type="match status" value="7"/>
</dbReference>
<feature type="repeat" description="WD" evidence="3">
    <location>
        <begin position="111"/>
        <end position="152"/>
    </location>
</feature>
<feature type="repeat" description="WD" evidence="3">
    <location>
        <begin position="238"/>
        <end position="279"/>
    </location>
</feature>
<feature type="repeat" description="WD" evidence="3">
    <location>
        <begin position="23"/>
        <end position="55"/>
    </location>
</feature>
<name>C1FGB9_MICCC</name>
<dbReference type="OMA" id="HQNWVRC"/>
<sequence>MVRFGGVPMPEETVEDPTLQHNFKGHKGVVHACAFKPNLKQLVTASEDHSLMIWSPGVPNARAYKFSGHTDAVTAVAYSSDGTTIASGSRDRSIRMWTPSIVGLYEPKALKSAHGGCIRSVSFSRDGTLLVSAADDKTVKIWGAPEGKFLHTLSGHINWVRCAEFNHDNGLIVSASDDKTARLWDVRGQRCAFIYDDFKAPVRCAKFHPDGAAIATAGDDRTIQVWDIRSQKLVQHYHAAHGDRVNSLSFHPSGDFLLSTSDDGTVKVWDLREGQLFYTLNGHDGPSTCAEFSPDGSFFASGGADQSVMVWKTNFDAVLKKHAGATDVKLPAPFTAEAPILKDDPRAAPVMSTERAMEGLKAGSTPPLKENKNKEPVKTPVKKPAAAGGDGAIPEALAQTLGHIVGQLDVLTKSIGLIEERLSANEDRVKDLVGIAEKKSSSARIAK</sequence>
<dbReference type="PRINTS" id="PR00320">
    <property type="entry name" value="GPROTEINBRPT"/>
</dbReference>
<dbReference type="InterPro" id="IPR020472">
    <property type="entry name" value="WD40_PAC1"/>
</dbReference>
<dbReference type="Gene3D" id="2.130.10.10">
    <property type="entry name" value="YVTN repeat-like/Quinoprotein amine dehydrogenase"/>
    <property type="match status" value="3"/>
</dbReference>
<dbReference type="CDD" id="cd00200">
    <property type="entry name" value="WD40"/>
    <property type="match status" value="1"/>
</dbReference>
<proteinExistence type="predicted"/>
<dbReference type="OrthoDB" id="495833at2759"/>
<dbReference type="eggNOG" id="ENOG502QSVJ">
    <property type="taxonomic scope" value="Eukaryota"/>
</dbReference>
<gene>
    <name evidence="5" type="ORF">MICPUN_53124</name>
</gene>
<protein>
    <submittedName>
        <fullName evidence="5">Uncharacterized protein</fullName>
    </submittedName>
</protein>
<evidence type="ECO:0000313" key="5">
    <source>
        <dbReference type="EMBL" id="ACO69520.1"/>
    </source>
</evidence>
<keyword evidence="1 3" id="KW-0853">WD repeat</keyword>
<dbReference type="InParanoid" id="C1FGB9"/>
<evidence type="ECO:0000256" key="2">
    <source>
        <dbReference type="ARBA" id="ARBA00022737"/>
    </source>
</evidence>
<evidence type="ECO:0000256" key="3">
    <source>
        <dbReference type="PROSITE-ProRule" id="PRU00221"/>
    </source>
</evidence>
<dbReference type="PANTHER" id="PTHR44019:SF8">
    <property type="entry name" value="POC1 CENTRIOLAR PROTEIN HOMOLOG"/>
    <property type="match status" value="1"/>
</dbReference>
<dbReference type="EMBL" id="CP001575">
    <property type="protein sequence ID" value="ACO69520.1"/>
    <property type="molecule type" value="Genomic_DNA"/>
</dbReference>
<feature type="repeat" description="WD" evidence="3">
    <location>
        <begin position="280"/>
        <end position="321"/>
    </location>
</feature>
<keyword evidence="2" id="KW-0677">Repeat</keyword>
<dbReference type="InterPro" id="IPR050505">
    <property type="entry name" value="WDR55/POC1"/>
</dbReference>
<dbReference type="SMART" id="SM00320">
    <property type="entry name" value="WD40"/>
    <property type="match status" value="7"/>
</dbReference>
<feature type="repeat" description="WD" evidence="3">
    <location>
        <begin position="195"/>
        <end position="236"/>
    </location>
</feature>
<evidence type="ECO:0000313" key="6">
    <source>
        <dbReference type="Proteomes" id="UP000002009"/>
    </source>
</evidence>
<dbReference type="PANTHER" id="PTHR44019">
    <property type="entry name" value="WD REPEAT-CONTAINING PROTEIN 55"/>
    <property type="match status" value="1"/>
</dbReference>